<comment type="similarity">
    <text evidence="1">Belongs to the SdhE FAD assembly factor family.</text>
</comment>
<dbReference type="RefSeq" id="WP_105863176.1">
    <property type="nucleotide sequence ID" value="NZ_PUEJ01000005.1"/>
</dbReference>
<evidence type="ECO:0000313" key="5">
    <source>
        <dbReference type="Proteomes" id="UP000237682"/>
    </source>
</evidence>
<dbReference type="AlphaFoldDB" id="A0A2S9QC84"/>
<evidence type="ECO:0000313" key="4">
    <source>
        <dbReference type="EMBL" id="PRH86954.1"/>
    </source>
</evidence>
<dbReference type="EMBL" id="PUEJ01000005">
    <property type="protein sequence ID" value="PRH86954.1"/>
    <property type="molecule type" value="Genomic_DNA"/>
</dbReference>
<proteinExistence type="inferred from homology"/>
<evidence type="ECO:0000256" key="2">
    <source>
        <dbReference type="ARBA" id="ARBA00019418"/>
    </source>
</evidence>
<dbReference type="PANTHER" id="PTHR12469">
    <property type="entry name" value="PROTEIN EMI5 HOMOLOG, MITOCHONDRIAL"/>
    <property type="match status" value="1"/>
</dbReference>
<dbReference type="OrthoDB" id="9807264at2"/>
<keyword evidence="3" id="KW-0143">Chaperone</keyword>
<dbReference type="Gene3D" id="1.10.150.250">
    <property type="entry name" value="Flavinator of succinate dehydrogenase"/>
    <property type="match status" value="1"/>
</dbReference>
<dbReference type="InterPro" id="IPR036714">
    <property type="entry name" value="SDH_sf"/>
</dbReference>
<dbReference type="Pfam" id="PF03937">
    <property type="entry name" value="Sdh5"/>
    <property type="match status" value="1"/>
</dbReference>
<sequence length="98" mass="11639">MSGTIRTSEELDPRRRRIVYRAWHRGFREMDLIMGSFCDAVIVELSEQEVADFETLIDAPDHELYAWIRSAEPVPAEFDTPVFRRLRDYHFTMKPMFA</sequence>
<protein>
    <recommendedName>
        <fullName evidence="2">FAD assembly factor SdhE</fullName>
    </recommendedName>
</protein>
<dbReference type="GO" id="GO:0006099">
    <property type="term" value="P:tricarboxylic acid cycle"/>
    <property type="evidence" value="ECO:0007669"/>
    <property type="project" value="TreeGrafter"/>
</dbReference>
<reference evidence="4 5" key="1">
    <citation type="submission" date="2018-02" db="EMBL/GenBank/DDBJ databases">
        <title>Whole genome sequencing of endophytic bacterium.</title>
        <authorList>
            <person name="Eedara R."/>
            <person name="Podile A.R."/>
        </authorList>
    </citation>
    <scope>NUCLEOTIDE SEQUENCE [LARGE SCALE GENOMIC DNA]</scope>
    <source>
        <strain evidence="4 5">RP1T</strain>
    </source>
</reference>
<evidence type="ECO:0000256" key="1">
    <source>
        <dbReference type="ARBA" id="ARBA00008571"/>
    </source>
</evidence>
<comment type="caution">
    <text evidence="4">The sequence shown here is derived from an EMBL/GenBank/DDBJ whole genome shotgun (WGS) entry which is preliminary data.</text>
</comment>
<keyword evidence="5" id="KW-1185">Reference proteome</keyword>
<name>A0A2S9QC84_9HYPH</name>
<dbReference type="SUPFAM" id="SSF109910">
    <property type="entry name" value="YgfY-like"/>
    <property type="match status" value="1"/>
</dbReference>
<accession>A0A2S9QC84</accession>
<dbReference type="PANTHER" id="PTHR12469:SF2">
    <property type="entry name" value="SUCCINATE DEHYDROGENASE ASSEMBLY FACTOR 2, MITOCHONDRIAL"/>
    <property type="match status" value="1"/>
</dbReference>
<dbReference type="InterPro" id="IPR005631">
    <property type="entry name" value="SDH"/>
</dbReference>
<dbReference type="Proteomes" id="UP000237682">
    <property type="component" value="Unassembled WGS sequence"/>
</dbReference>
<organism evidence="4 5">
    <name type="scientific">Labrys okinawensis</name>
    <dbReference type="NCBI Taxonomy" id="346911"/>
    <lineage>
        <taxon>Bacteria</taxon>
        <taxon>Pseudomonadati</taxon>
        <taxon>Pseudomonadota</taxon>
        <taxon>Alphaproteobacteria</taxon>
        <taxon>Hyphomicrobiales</taxon>
        <taxon>Xanthobacteraceae</taxon>
        <taxon>Labrys</taxon>
    </lineage>
</organism>
<evidence type="ECO:0000256" key="3">
    <source>
        <dbReference type="ARBA" id="ARBA00023186"/>
    </source>
</evidence>
<gene>
    <name evidence="4" type="ORF">C5L14_16860</name>
</gene>